<dbReference type="SMART" id="SM00055">
    <property type="entry name" value="FCH"/>
    <property type="match status" value="1"/>
</dbReference>
<comment type="similarity">
    <text evidence="2">Belongs to the FCHO family.</text>
</comment>
<comment type="subcellular location">
    <subcellularLocation>
        <location evidence="1">Membrane</location>
        <location evidence="1">Clathrin-coated pit</location>
        <topology evidence="1">Peripheral membrane protein</topology>
        <orientation evidence="1">Cytoplasmic side</orientation>
    </subcellularLocation>
</comment>
<dbReference type="GO" id="GO:0072583">
    <property type="term" value="P:clathrin-dependent endocytosis"/>
    <property type="evidence" value="ECO:0007669"/>
    <property type="project" value="TreeGrafter"/>
</dbReference>
<dbReference type="InterPro" id="IPR027267">
    <property type="entry name" value="AH/BAR_dom_sf"/>
</dbReference>
<evidence type="ECO:0000259" key="9">
    <source>
        <dbReference type="PROSITE" id="PS51072"/>
    </source>
</evidence>
<evidence type="ECO:0000313" key="12">
    <source>
        <dbReference type="RefSeq" id="XP_044937789.1"/>
    </source>
</evidence>
<keyword evidence="3" id="KW-0254">Endocytosis</keyword>
<dbReference type="CDD" id="cd07674">
    <property type="entry name" value="F-BAR_FCHO1"/>
    <property type="match status" value="1"/>
</dbReference>
<protein>
    <submittedName>
        <fullName evidence="12">F-BAR domain only protein 1 isoform X3</fullName>
    </submittedName>
</protein>
<evidence type="ECO:0000256" key="8">
    <source>
        <dbReference type="SAM" id="MobiDB-lite"/>
    </source>
</evidence>
<dbReference type="InterPro" id="IPR031160">
    <property type="entry name" value="F_BAR_dom"/>
</dbReference>
<dbReference type="Pfam" id="PF10291">
    <property type="entry name" value="muHD"/>
    <property type="match status" value="1"/>
</dbReference>
<proteinExistence type="inferred from homology"/>
<dbReference type="InterPro" id="IPR054713">
    <property type="entry name" value="GMIP/FCHO2-like_FCH"/>
</dbReference>
<dbReference type="PROSITE" id="PS51741">
    <property type="entry name" value="F_BAR"/>
    <property type="match status" value="1"/>
</dbReference>
<keyword evidence="11" id="KW-1185">Reference proteome</keyword>
<organism evidence="11 12">
    <name type="scientific">Mustela putorius furo</name>
    <name type="common">European domestic ferret</name>
    <name type="synonym">Mustela furo</name>
    <dbReference type="NCBI Taxonomy" id="9669"/>
    <lineage>
        <taxon>Eukaryota</taxon>
        <taxon>Metazoa</taxon>
        <taxon>Chordata</taxon>
        <taxon>Craniata</taxon>
        <taxon>Vertebrata</taxon>
        <taxon>Euteleostomi</taxon>
        <taxon>Mammalia</taxon>
        <taxon>Eutheria</taxon>
        <taxon>Laurasiatheria</taxon>
        <taxon>Carnivora</taxon>
        <taxon>Caniformia</taxon>
        <taxon>Musteloidea</taxon>
        <taxon>Mustelidae</taxon>
        <taxon>Mustelinae</taxon>
        <taxon>Mustela</taxon>
    </lineage>
</organism>
<evidence type="ECO:0000256" key="6">
    <source>
        <dbReference type="ARBA" id="ARBA00023176"/>
    </source>
</evidence>
<dbReference type="CTD" id="23149"/>
<reference evidence="12" key="1">
    <citation type="submission" date="2025-08" db="UniProtKB">
        <authorList>
            <consortium name="RefSeq"/>
        </authorList>
    </citation>
    <scope>IDENTIFICATION</scope>
    <source>
        <tissue evidence="12">Brain</tissue>
    </source>
</reference>
<accession>A0A8U0V2N7</accession>
<dbReference type="InterPro" id="IPR001060">
    <property type="entry name" value="FCH_dom"/>
</dbReference>
<evidence type="ECO:0000259" key="10">
    <source>
        <dbReference type="PROSITE" id="PS51741"/>
    </source>
</evidence>
<dbReference type="PROSITE" id="PS51072">
    <property type="entry name" value="MHD"/>
    <property type="match status" value="1"/>
</dbReference>
<dbReference type="Gene3D" id="1.20.1270.60">
    <property type="entry name" value="Arfaptin homology (AH) domain/BAR domain"/>
    <property type="match status" value="1"/>
</dbReference>
<dbReference type="Proteomes" id="UP000000715">
    <property type="component" value="Unplaced"/>
</dbReference>
<feature type="region of interest" description="Disordered" evidence="8">
    <location>
        <begin position="292"/>
        <end position="351"/>
    </location>
</feature>
<evidence type="ECO:0000256" key="1">
    <source>
        <dbReference type="ARBA" id="ARBA00004283"/>
    </source>
</evidence>
<dbReference type="PANTHER" id="PTHR23065">
    <property type="entry name" value="PROLINE-SERINE-THREONINE PHOSPHATASE INTERACTING PROTEIN 1"/>
    <property type="match status" value="1"/>
</dbReference>
<keyword evidence="6" id="KW-0168">Coated pit</keyword>
<dbReference type="GO" id="GO:0005886">
    <property type="term" value="C:plasma membrane"/>
    <property type="evidence" value="ECO:0007669"/>
    <property type="project" value="TreeGrafter"/>
</dbReference>
<dbReference type="GO" id="GO:0005905">
    <property type="term" value="C:clathrin-coated pit"/>
    <property type="evidence" value="ECO:0007669"/>
    <property type="project" value="UniProtKB-SubCell"/>
</dbReference>
<keyword evidence="5" id="KW-0472">Membrane</keyword>
<dbReference type="FunFam" id="1.20.1270.60:FF:000016">
    <property type="entry name" value="FCH domain only protein 2"/>
    <property type="match status" value="1"/>
</dbReference>
<dbReference type="InterPro" id="IPR028565">
    <property type="entry name" value="MHD"/>
</dbReference>
<evidence type="ECO:0000313" key="11">
    <source>
        <dbReference type="Proteomes" id="UP000000715"/>
    </source>
</evidence>
<feature type="domain" description="MHD" evidence="9">
    <location>
        <begin position="531"/>
        <end position="794"/>
    </location>
</feature>
<dbReference type="InterPro" id="IPR018808">
    <property type="entry name" value="Muniscin_C"/>
</dbReference>
<name>A0A8U0V2N7_MUSPF</name>
<evidence type="ECO:0000256" key="3">
    <source>
        <dbReference type="ARBA" id="ARBA00022583"/>
    </source>
</evidence>
<dbReference type="PANTHER" id="PTHR23065:SF6">
    <property type="entry name" value="F-BAR DOMAIN ONLY PROTEIN 1"/>
    <property type="match status" value="1"/>
</dbReference>
<dbReference type="SUPFAM" id="SSF103657">
    <property type="entry name" value="BAR/IMD domain-like"/>
    <property type="match status" value="1"/>
</dbReference>
<dbReference type="RefSeq" id="XP_044937789.1">
    <property type="nucleotide sequence ID" value="XM_045081854.1"/>
</dbReference>
<evidence type="ECO:0000256" key="4">
    <source>
        <dbReference type="ARBA" id="ARBA00023054"/>
    </source>
</evidence>
<evidence type="ECO:0000256" key="5">
    <source>
        <dbReference type="ARBA" id="ARBA00023136"/>
    </source>
</evidence>
<dbReference type="GeneID" id="101688973"/>
<dbReference type="AlphaFoldDB" id="A0A8U0V2N7"/>
<keyword evidence="4 7" id="KW-0175">Coiled coil</keyword>
<feature type="domain" description="F-BAR" evidence="10">
    <location>
        <begin position="1"/>
        <end position="248"/>
    </location>
</feature>
<dbReference type="GO" id="GO:0030136">
    <property type="term" value="C:clathrin-coated vesicle"/>
    <property type="evidence" value="ECO:0007669"/>
    <property type="project" value="TreeGrafter"/>
</dbReference>
<feature type="region of interest" description="Disordered" evidence="8">
    <location>
        <begin position="385"/>
        <end position="522"/>
    </location>
</feature>
<dbReference type="Pfam" id="PF22699">
    <property type="entry name" value="GMIP-like_FCH"/>
    <property type="match status" value="1"/>
</dbReference>
<sequence length="795" mass="87455">MSYFGEHFWGEKNHGFEVLYHSVKQGPISTKELADFIRERATIEETYSKAMAKLSKLASNGTPMGTFAPLWEVFRVSSDKLALCHLELTRKLQDLIKDVLRYGEEQLKLHKKCKEEAVGTLDAVQVLAGVSQLLPKSRENYLNRCMDQERLRRENTSQKEMDKAETKTKKAAQSLRRSVEKYNSARADFEQKMLDSALRFQAMEETHLRHMKALLGSYAHSVEDTHVQIGQVHEEFKQNIENVSVEMLLRKFAESKGTGREKPGPLDFETYSAAALQEAMKRLRGAKAFRLPGLSRREREPPAAVDSLEPDSGTCPEVDEEGFTVRPDVTQNSTVEPARFSSSDSDFDDEEPRKFYVHIKPAPARAPACSPDVAAAQLRATAGSLILPPAPGGTMKRHSARDAAKKPQRPRSAPRASSCAEKLQSDEQFSKNLFGPPLESAFDHEDFTDLVPGPADPAAREGLAAPPRRARARKVSCPLTRSNGDLSRSLSPSPLGSSTTSTLSDRPSFSSQTAHGVSRGPSPVVLGSQDALPVATAFTEYVHAYFRGHNPSCLARVTGELTMTFPAGIVRVFSGTPPPPVLSFRLVHTSAIEHFQPNADLLFSDPSQSDPETKDFWLNMAALTEALQRQAEQNPTASYYNVVLLRYQFSRPGPQSVPLQLSAHWQCGATLTQVSVEYSYRPGATAVPTPLTNVQILLPVGEPVTNIRLQPAATWNLEEKRLLWKLPDVSEAGGSGHLSASWEPCSGSSTPSPVAAQFTSEGTTLSGVDLELVGSGYRMSLVKRRFATGMYLVSC</sequence>
<dbReference type="InterPro" id="IPR042735">
    <property type="entry name" value="FCHO1_F-BAR"/>
</dbReference>
<dbReference type="GO" id="GO:0048268">
    <property type="term" value="P:clathrin coat assembly"/>
    <property type="evidence" value="ECO:0007669"/>
    <property type="project" value="TreeGrafter"/>
</dbReference>
<gene>
    <name evidence="12" type="primary">FCHO1</name>
</gene>
<feature type="compositionally biased region" description="Low complexity" evidence="8">
    <location>
        <begin position="484"/>
        <end position="506"/>
    </location>
</feature>
<evidence type="ECO:0000256" key="7">
    <source>
        <dbReference type="PROSITE-ProRule" id="PRU01077"/>
    </source>
</evidence>
<evidence type="ECO:0000256" key="2">
    <source>
        <dbReference type="ARBA" id="ARBA00011064"/>
    </source>
</evidence>